<feature type="compositionally biased region" description="Basic and acidic residues" evidence="1">
    <location>
        <begin position="156"/>
        <end position="165"/>
    </location>
</feature>
<evidence type="ECO:0000313" key="2">
    <source>
        <dbReference type="EMBL" id="KAE8149502.1"/>
    </source>
</evidence>
<evidence type="ECO:0000313" key="3">
    <source>
        <dbReference type="Proteomes" id="UP000325780"/>
    </source>
</evidence>
<sequence length="165" mass="19064">MSETEATIRNDERSISDICKYIEVLLKSWKSDLNIIRSDNDLIREVEHTVSLPSWSRIRIISRFSNEMDSRVNLRLYLVEALSEVEGHFKKWGADHHVMSGRFEKKISDIPGELHFTKQSLFTVEEAAEQRDLEGMKTSTGSLRAYPEPFPLPSKPEQDRPLTSN</sequence>
<name>A0A5N6TT22_ASPAV</name>
<accession>A0A5N6TT22</accession>
<dbReference type="EMBL" id="ML742121">
    <property type="protein sequence ID" value="KAE8149502.1"/>
    <property type="molecule type" value="Genomic_DNA"/>
</dbReference>
<organism evidence="2 3">
    <name type="scientific">Aspergillus avenaceus</name>
    <dbReference type="NCBI Taxonomy" id="36643"/>
    <lineage>
        <taxon>Eukaryota</taxon>
        <taxon>Fungi</taxon>
        <taxon>Dikarya</taxon>
        <taxon>Ascomycota</taxon>
        <taxon>Pezizomycotina</taxon>
        <taxon>Eurotiomycetes</taxon>
        <taxon>Eurotiomycetidae</taxon>
        <taxon>Eurotiales</taxon>
        <taxon>Aspergillaceae</taxon>
        <taxon>Aspergillus</taxon>
        <taxon>Aspergillus subgen. Circumdati</taxon>
    </lineage>
</organism>
<reference evidence="2 3" key="1">
    <citation type="submission" date="2019-04" db="EMBL/GenBank/DDBJ databases">
        <title>Friends and foes A comparative genomics study of 23 Aspergillus species from section Flavi.</title>
        <authorList>
            <consortium name="DOE Joint Genome Institute"/>
            <person name="Kjaerbolling I."/>
            <person name="Vesth T."/>
            <person name="Frisvad J.C."/>
            <person name="Nybo J.L."/>
            <person name="Theobald S."/>
            <person name="Kildgaard S."/>
            <person name="Isbrandt T."/>
            <person name="Kuo A."/>
            <person name="Sato A."/>
            <person name="Lyhne E.K."/>
            <person name="Kogle M.E."/>
            <person name="Wiebenga A."/>
            <person name="Kun R.S."/>
            <person name="Lubbers R.J."/>
            <person name="Makela M.R."/>
            <person name="Barry K."/>
            <person name="Chovatia M."/>
            <person name="Clum A."/>
            <person name="Daum C."/>
            <person name="Haridas S."/>
            <person name="He G."/>
            <person name="LaButti K."/>
            <person name="Lipzen A."/>
            <person name="Mondo S."/>
            <person name="Riley R."/>
            <person name="Salamov A."/>
            <person name="Simmons B.A."/>
            <person name="Magnuson J.K."/>
            <person name="Henrissat B."/>
            <person name="Mortensen U.H."/>
            <person name="Larsen T.O."/>
            <person name="Devries R.P."/>
            <person name="Grigoriev I.V."/>
            <person name="Machida M."/>
            <person name="Baker S.E."/>
            <person name="Andersen M.R."/>
        </authorList>
    </citation>
    <scope>NUCLEOTIDE SEQUENCE [LARGE SCALE GENOMIC DNA]</scope>
    <source>
        <strain evidence="2 3">IBT 18842</strain>
    </source>
</reference>
<dbReference type="AlphaFoldDB" id="A0A5N6TT22"/>
<protein>
    <submittedName>
        <fullName evidence="2">Uncharacterized protein</fullName>
    </submittedName>
</protein>
<feature type="region of interest" description="Disordered" evidence="1">
    <location>
        <begin position="129"/>
        <end position="165"/>
    </location>
</feature>
<dbReference type="Proteomes" id="UP000325780">
    <property type="component" value="Unassembled WGS sequence"/>
</dbReference>
<proteinExistence type="predicted"/>
<gene>
    <name evidence="2" type="ORF">BDV25DRAFT_140759</name>
</gene>
<evidence type="ECO:0000256" key="1">
    <source>
        <dbReference type="SAM" id="MobiDB-lite"/>
    </source>
</evidence>
<keyword evidence="3" id="KW-1185">Reference proteome</keyword>